<comment type="caution">
    <text evidence="1">The sequence shown here is derived from an EMBL/GenBank/DDBJ whole genome shotgun (WGS) entry which is preliminary data.</text>
</comment>
<keyword evidence="2" id="KW-1185">Reference proteome</keyword>
<dbReference type="OrthoDB" id="3693136at2759"/>
<dbReference type="AlphaFoldDB" id="A0A8H7J7D0"/>
<evidence type="ECO:0008006" key="3">
    <source>
        <dbReference type="Google" id="ProtNLM"/>
    </source>
</evidence>
<protein>
    <recommendedName>
        <fullName evidence="3">Transcription factor domain-containing protein</fullName>
    </recommendedName>
</protein>
<organism evidence="1 2">
    <name type="scientific">Ascochyta lentis</name>
    <dbReference type="NCBI Taxonomy" id="205686"/>
    <lineage>
        <taxon>Eukaryota</taxon>
        <taxon>Fungi</taxon>
        <taxon>Dikarya</taxon>
        <taxon>Ascomycota</taxon>
        <taxon>Pezizomycotina</taxon>
        <taxon>Dothideomycetes</taxon>
        <taxon>Pleosporomycetidae</taxon>
        <taxon>Pleosporales</taxon>
        <taxon>Pleosporineae</taxon>
        <taxon>Didymellaceae</taxon>
        <taxon>Ascochyta</taxon>
    </lineage>
</organism>
<gene>
    <name evidence="1" type="ORF">EKO04_003959</name>
</gene>
<accession>A0A8H7J7D0</accession>
<reference evidence="1" key="2">
    <citation type="submission" date="2020-09" db="EMBL/GenBank/DDBJ databases">
        <title>Reference genome assembly for Australian Ascochyta lentis isolate Al4.</title>
        <authorList>
            <person name="Lee R.C."/>
            <person name="Farfan-Caceres L.M."/>
            <person name="Debler J.W."/>
            <person name="Williams A.H."/>
            <person name="Henares B.M."/>
        </authorList>
    </citation>
    <scope>NUCLEOTIDE SEQUENCE</scope>
    <source>
        <strain evidence="1">Al4</strain>
    </source>
</reference>
<proteinExistence type="predicted"/>
<name>A0A8H7J7D0_9PLEO</name>
<evidence type="ECO:0000313" key="2">
    <source>
        <dbReference type="Proteomes" id="UP000651452"/>
    </source>
</evidence>
<reference evidence="1" key="1">
    <citation type="submission" date="2018-12" db="EMBL/GenBank/DDBJ databases">
        <authorList>
            <person name="Syme R.A."/>
            <person name="Farfan-Caceres L."/>
            <person name="Lichtenzveig J."/>
        </authorList>
    </citation>
    <scope>NUCLEOTIDE SEQUENCE</scope>
    <source>
        <strain evidence="1">Al4</strain>
    </source>
</reference>
<dbReference type="CDD" id="cd12148">
    <property type="entry name" value="fungal_TF_MHR"/>
    <property type="match status" value="1"/>
</dbReference>
<dbReference type="Proteomes" id="UP000651452">
    <property type="component" value="Unassembled WGS sequence"/>
</dbReference>
<dbReference type="EMBL" id="RZGK01000007">
    <property type="protein sequence ID" value="KAF9697557.1"/>
    <property type="molecule type" value="Genomic_DNA"/>
</dbReference>
<sequence length="402" mass="44196">MHQLCLAELLRATDSSVHPLTSDLRSLSVDEMIEAFKEPEGLSLFIAISRVKSLHQKILATVQPPISIEEATLLVTSLAWGALLSSKIDPSITVNLLDAVHELSSILCEQKDSKDKFLALVATACLGERTSVSNLHGMVFSGAATAATLGLHLNSRRRQSIIDKEETSEIDRAMWMLYCVEKSYGLQWQTFSILGEDFLPTAAALSEHSAPADILSIRSRHSKICSKILRLRSAGKVGESDATEMIQRKVQALAAELERWHASILLEDLSHLGAGPASRLRLRWTCRYHEALLCLSTLGPGDITFQAGGPARDIRARSCSELIKSCSSVPLPEVLQNTNYMYVCTLATCLLIMDVVYLQDGALGKDDRALLSISCGFFARIRFALPRSNLFEQINELVESLT</sequence>
<evidence type="ECO:0000313" key="1">
    <source>
        <dbReference type="EMBL" id="KAF9697557.1"/>
    </source>
</evidence>